<sequence length="1326" mass="150886">MKCFLILLSLLFTVNTNAQIGKLYNGDNQLSSSFVNNVFQDKDGYMWIATRNGLNRYDGYQFKILKKENKVFGLTSNYINCVYQDSQGTLFIGTNNGVQKMVNGKFEDFVLLRPNGKRIKTYITGILQLKNGDIIVSSSGYGVMKLKGKYGTPYAKIPKNTNYIVHMLEDKHGQLWLVTEDKGLLCIKGNSIKQYFLSANEKASIKDGDICEDKKGNIYVGTNGMGLWKLNNGAKQFALIKSTAKMPIKDLYIDHQGNVLLGCDGIGLYVYYPNTGQLSANPFYSNDISLPKTKIQTIVEDRNGNIWLGMMQKGVFMQPAKRRNFGYMGPKLGTFNYIGTNCVTSIIQDTRRRLWVGTDKDGLYLLDSNKKLIRHYTNVPGAILCMSEDKFGRIWIGSYQQGCGWVDGESAAYHPVDIKAGGSSSIFGMDVDKSGNIWFATMGQGLIRLNLTDYSITQYRMKEGADLNRHINSLPNDYLAKIKVSHDGTKIYVASSVGMSCLDIKSGSWLSVFGNNCPNYATFSRIVCEDHQGHIWMGTNDGLYCYNLKSRQSKMYTMQNGLPDNGIACIEQDKKGRLWIGTDHGLCCMTTEGKVISCYYANNGLQSNEFSDGASFVCKDGHTMYFGGTDGINWFDAIKTNNMSWKANVIITGIIIGNKERNTDIMGDNFNLEYEDNSFSIHLSTLTYDDPNNITYLYSINGEEWTRLQPGMNEITFSHLSPGTYKFRVKAMYNNMSSQIKEFTMHISSPWYSSTVAYILYLIIIGVIIYFIYHYQKRKEYDRMQIQEHIHAEQMGEAKLRFFMNISHDIRTPMTLIVSPLLQLIKEDDDMHRRSVYETIKRNAERILHLINQMMDLRKIDKGMLTMHMQETDMVNFIDDVYSLFSDQAKIKDIDFNFTHDSDALSLWIDRHNFDKVLVNIISNAFKFTPTGGKIDIELTHNDSEANITIRDNGEKIPEENIKRIFERFYQAQNSANDNNMGTGIGLDLARSLVELHYGDIQAHNIENGDGCEFVVTLPLGNSHLKPEEMVTEDDDNKKTDLIELSEENDLSGVEDNKMSPDKIDILNEQLSNRKRQTIVIAEDDDEIRQYLERELSGDFYVIACPNGKEALTAIMKEIPSLIISDVMMPVMDGNELCSRVKSNINTNHIPVIMLTAKSRDEDRLEGLEMGADTYIVKPFNLDILRRTIINLLHQRELLRNKFNGSESQENNLEKINVESPDNKLLNRIMSVINNNLSDPSLNVDMIAQEVGISRVHLHRKMKELTNQTPHDFIRNLRLKQAAHLLEQGYQNITEVMFACGFTNPASFSTMFKNLYGRSPREYMKN</sequence>
<keyword evidence="12" id="KW-0418">Kinase</keyword>
<dbReference type="InterPro" id="IPR005467">
    <property type="entry name" value="His_kinase_dom"/>
</dbReference>
<dbReference type="SUPFAM" id="SSF55874">
    <property type="entry name" value="ATPase domain of HSP90 chaperone/DNA topoisomerase II/histidine kinase"/>
    <property type="match status" value="1"/>
</dbReference>
<keyword evidence="7" id="KW-0812">Transmembrane</keyword>
<dbReference type="SUPFAM" id="SSF47384">
    <property type="entry name" value="Homodimeric domain of signal transducing histidine kinase"/>
    <property type="match status" value="1"/>
</dbReference>
<gene>
    <name evidence="12" type="ORF">prwr041_11620</name>
</gene>
<keyword evidence="13" id="KW-1185">Reference proteome</keyword>
<evidence type="ECO:0000256" key="8">
    <source>
        <dbReference type="SAM" id="SignalP"/>
    </source>
</evidence>
<feature type="domain" description="HTH araC/xylS-type" evidence="9">
    <location>
        <begin position="1227"/>
        <end position="1326"/>
    </location>
</feature>
<dbReference type="CDD" id="cd17574">
    <property type="entry name" value="REC_OmpR"/>
    <property type="match status" value="1"/>
</dbReference>
<dbReference type="InterPro" id="IPR036890">
    <property type="entry name" value="HATPase_C_sf"/>
</dbReference>
<feature type="signal peptide" evidence="8">
    <location>
        <begin position="1"/>
        <end position="18"/>
    </location>
</feature>
<dbReference type="InterPro" id="IPR011110">
    <property type="entry name" value="Reg_prop"/>
</dbReference>
<dbReference type="Proteomes" id="UP001319045">
    <property type="component" value="Chromosome"/>
</dbReference>
<dbReference type="SMART" id="SM00387">
    <property type="entry name" value="HATPase_c"/>
    <property type="match status" value="1"/>
</dbReference>
<dbReference type="InterPro" id="IPR015943">
    <property type="entry name" value="WD40/YVTN_repeat-like_dom_sf"/>
</dbReference>
<dbReference type="SUPFAM" id="SSF46689">
    <property type="entry name" value="Homeodomain-like"/>
    <property type="match status" value="2"/>
</dbReference>
<dbReference type="InterPro" id="IPR004358">
    <property type="entry name" value="Sig_transdc_His_kin-like_C"/>
</dbReference>
<dbReference type="InterPro" id="IPR036097">
    <property type="entry name" value="HisK_dim/P_sf"/>
</dbReference>
<dbReference type="CDD" id="cd00075">
    <property type="entry name" value="HATPase"/>
    <property type="match status" value="1"/>
</dbReference>
<reference evidence="12 13" key="1">
    <citation type="journal article" date="2022" name="Int. J. Syst. Evol. Microbiol.">
        <title>Prevotella herbatica sp. nov., a plant polysaccharide-decomposing anaerobic bacterium isolated from a methanogenic reactor.</title>
        <authorList>
            <person name="Uek A."/>
            <person name="Tonouchi A."/>
            <person name="Kaku N."/>
            <person name="Ueki K."/>
        </authorList>
    </citation>
    <scope>NUCLEOTIDE SEQUENCE [LARGE SCALE GENOMIC DNA]</scope>
    <source>
        <strain evidence="12 13">WR041</strain>
    </source>
</reference>
<dbReference type="Gene3D" id="3.40.50.2300">
    <property type="match status" value="1"/>
</dbReference>
<evidence type="ECO:0000256" key="2">
    <source>
        <dbReference type="ARBA" id="ARBA00012438"/>
    </source>
</evidence>
<feature type="domain" description="Histidine kinase" evidence="10">
    <location>
        <begin position="805"/>
        <end position="1022"/>
    </location>
</feature>
<keyword evidence="3 6" id="KW-0597">Phosphoprotein</keyword>
<comment type="catalytic activity">
    <reaction evidence="1">
        <text>ATP + protein L-histidine = ADP + protein N-phospho-L-histidine.</text>
        <dbReference type="EC" id="2.7.13.3"/>
    </reaction>
</comment>
<accession>A0ABN6EHD7</accession>
<dbReference type="InterPro" id="IPR003594">
    <property type="entry name" value="HATPase_dom"/>
</dbReference>
<feature type="transmembrane region" description="Helical" evidence="7">
    <location>
        <begin position="751"/>
        <end position="773"/>
    </location>
</feature>
<dbReference type="SMART" id="SM00448">
    <property type="entry name" value="REC"/>
    <property type="match status" value="1"/>
</dbReference>
<keyword evidence="7" id="KW-0472">Membrane</keyword>
<dbReference type="InterPro" id="IPR011006">
    <property type="entry name" value="CheY-like_superfamily"/>
</dbReference>
<dbReference type="Gene3D" id="3.30.565.10">
    <property type="entry name" value="Histidine kinase-like ATPase, C-terminal domain"/>
    <property type="match status" value="1"/>
</dbReference>
<feature type="chain" id="PRO_5047041619" description="histidine kinase" evidence="8">
    <location>
        <begin position="19"/>
        <end position="1326"/>
    </location>
</feature>
<dbReference type="InterPro" id="IPR001789">
    <property type="entry name" value="Sig_transdc_resp-reg_receiver"/>
</dbReference>
<dbReference type="Pfam" id="PF07495">
    <property type="entry name" value="Y_Y_Y"/>
    <property type="match status" value="1"/>
</dbReference>
<dbReference type="PANTHER" id="PTHR43547:SF2">
    <property type="entry name" value="HYBRID SIGNAL TRANSDUCTION HISTIDINE KINASE C"/>
    <property type="match status" value="1"/>
</dbReference>
<evidence type="ECO:0000256" key="3">
    <source>
        <dbReference type="ARBA" id="ARBA00022553"/>
    </source>
</evidence>
<evidence type="ECO:0000256" key="4">
    <source>
        <dbReference type="ARBA" id="ARBA00023015"/>
    </source>
</evidence>
<dbReference type="PROSITE" id="PS50109">
    <property type="entry name" value="HIS_KIN"/>
    <property type="match status" value="1"/>
</dbReference>
<dbReference type="Pfam" id="PF00072">
    <property type="entry name" value="Response_reg"/>
    <property type="match status" value="1"/>
</dbReference>
<dbReference type="Pfam" id="PF02518">
    <property type="entry name" value="HATPase_c"/>
    <property type="match status" value="1"/>
</dbReference>
<dbReference type="InterPro" id="IPR011123">
    <property type="entry name" value="Y_Y_Y"/>
</dbReference>
<dbReference type="EC" id="2.7.13.3" evidence="2"/>
<keyword evidence="12" id="KW-0808">Transferase</keyword>
<dbReference type="PRINTS" id="PR00344">
    <property type="entry name" value="BCTRLSENSOR"/>
</dbReference>
<name>A0ABN6EHD7_9BACT</name>
<protein>
    <recommendedName>
        <fullName evidence="2">histidine kinase</fullName>
        <ecNumber evidence="2">2.7.13.3</ecNumber>
    </recommendedName>
</protein>
<evidence type="ECO:0000259" key="9">
    <source>
        <dbReference type="PROSITE" id="PS01124"/>
    </source>
</evidence>
<dbReference type="Gene3D" id="1.10.10.60">
    <property type="entry name" value="Homeodomain-like"/>
    <property type="match status" value="2"/>
</dbReference>
<proteinExistence type="predicted"/>
<keyword evidence="7" id="KW-1133">Transmembrane helix</keyword>
<evidence type="ECO:0000256" key="1">
    <source>
        <dbReference type="ARBA" id="ARBA00000085"/>
    </source>
</evidence>
<dbReference type="Gene3D" id="2.60.40.10">
    <property type="entry name" value="Immunoglobulins"/>
    <property type="match status" value="1"/>
</dbReference>
<dbReference type="InterPro" id="IPR013783">
    <property type="entry name" value="Ig-like_fold"/>
</dbReference>
<dbReference type="SUPFAM" id="SSF63829">
    <property type="entry name" value="Calcium-dependent phosphotriesterase"/>
    <property type="match status" value="3"/>
</dbReference>
<dbReference type="Gene3D" id="1.10.287.130">
    <property type="match status" value="1"/>
</dbReference>
<evidence type="ECO:0000256" key="5">
    <source>
        <dbReference type="ARBA" id="ARBA00023163"/>
    </source>
</evidence>
<dbReference type="InterPro" id="IPR018060">
    <property type="entry name" value="HTH_AraC"/>
</dbReference>
<evidence type="ECO:0000259" key="11">
    <source>
        <dbReference type="PROSITE" id="PS50110"/>
    </source>
</evidence>
<dbReference type="PROSITE" id="PS01124">
    <property type="entry name" value="HTH_ARAC_FAMILY_2"/>
    <property type="match status" value="1"/>
</dbReference>
<keyword evidence="8" id="KW-0732">Signal</keyword>
<evidence type="ECO:0000313" key="13">
    <source>
        <dbReference type="Proteomes" id="UP001319045"/>
    </source>
</evidence>
<dbReference type="SMART" id="SM00342">
    <property type="entry name" value="HTH_ARAC"/>
    <property type="match status" value="1"/>
</dbReference>
<keyword evidence="5" id="KW-0804">Transcription</keyword>
<dbReference type="EMBL" id="AP024484">
    <property type="protein sequence ID" value="BCS85269.1"/>
    <property type="molecule type" value="Genomic_DNA"/>
</dbReference>
<dbReference type="CDD" id="cd00146">
    <property type="entry name" value="PKD"/>
    <property type="match status" value="1"/>
</dbReference>
<dbReference type="Pfam" id="PF00512">
    <property type="entry name" value="HisKA"/>
    <property type="match status" value="1"/>
</dbReference>
<dbReference type="SUPFAM" id="SSF52172">
    <property type="entry name" value="CheY-like"/>
    <property type="match status" value="1"/>
</dbReference>
<dbReference type="GO" id="GO:0016301">
    <property type="term" value="F:kinase activity"/>
    <property type="evidence" value="ECO:0007669"/>
    <property type="project" value="UniProtKB-KW"/>
</dbReference>
<evidence type="ECO:0000313" key="12">
    <source>
        <dbReference type="EMBL" id="BCS85269.1"/>
    </source>
</evidence>
<dbReference type="InterPro" id="IPR003661">
    <property type="entry name" value="HisK_dim/P_dom"/>
</dbReference>
<dbReference type="Pfam" id="PF12833">
    <property type="entry name" value="HTH_18"/>
    <property type="match status" value="1"/>
</dbReference>
<evidence type="ECO:0000259" key="10">
    <source>
        <dbReference type="PROSITE" id="PS50109"/>
    </source>
</evidence>
<evidence type="ECO:0000256" key="6">
    <source>
        <dbReference type="PROSITE-ProRule" id="PRU00169"/>
    </source>
</evidence>
<feature type="domain" description="Response regulatory" evidence="11">
    <location>
        <begin position="1078"/>
        <end position="1193"/>
    </location>
</feature>
<dbReference type="CDD" id="cd00082">
    <property type="entry name" value="HisKA"/>
    <property type="match status" value="1"/>
</dbReference>
<feature type="modified residue" description="4-aspartylphosphate" evidence="6">
    <location>
        <position position="1126"/>
    </location>
</feature>
<organism evidence="12 13">
    <name type="scientific">Prevotella herbatica</name>
    <dbReference type="NCBI Taxonomy" id="2801997"/>
    <lineage>
        <taxon>Bacteria</taxon>
        <taxon>Pseudomonadati</taxon>
        <taxon>Bacteroidota</taxon>
        <taxon>Bacteroidia</taxon>
        <taxon>Bacteroidales</taxon>
        <taxon>Prevotellaceae</taxon>
        <taxon>Prevotella</taxon>
    </lineage>
</organism>
<dbReference type="Gene3D" id="2.130.10.10">
    <property type="entry name" value="YVTN repeat-like/Quinoprotein amine dehydrogenase"/>
    <property type="match status" value="2"/>
</dbReference>
<dbReference type="RefSeq" id="WP_207155423.1">
    <property type="nucleotide sequence ID" value="NZ_AP024484.1"/>
</dbReference>
<dbReference type="InterPro" id="IPR009057">
    <property type="entry name" value="Homeodomain-like_sf"/>
</dbReference>
<evidence type="ECO:0000256" key="7">
    <source>
        <dbReference type="SAM" id="Phobius"/>
    </source>
</evidence>
<keyword evidence="4" id="KW-0805">Transcription regulation</keyword>
<dbReference type="PANTHER" id="PTHR43547">
    <property type="entry name" value="TWO-COMPONENT HISTIDINE KINASE"/>
    <property type="match status" value="1"/>
</dbReference>
<dbReference type="SMART" id="SM00388">
    <property type="entry name" value="HisKA"/>
    <property type="match status" value="1"/>
</dbReference>
<dbReference type="PROSITE" id="PS50110">
    <property type="entry name" value="RESPONSE_REGULATORY"/>
    <property type="match status" value="1"/>
</dbReference>
<dbReference type="Pfam" id="PF07494">
    <property type="entry name" value="Reg_prop"/>
    <property type="match status" value="5"/>
</dbReference>